<comment type="similarity">
    <text evidence="1">Belongs to the MT-A70-like family.</text>
</comment>
<proteinExistence type="inferred from homology"/>
<gene>
    <name evidence="2" type="ORF">B0A54_12365</name>
</gene>
<evidence type="ECO:0000313" key="3">
    <source>
        <dbReference type="Proteomes" id="UP000310066"/>
    </source>
</evidence>
<dbReference type="EMBL" id="NAJP01000065">
    <property type="protein sequence ID" value="TKA35918.1"/>
    <property type="molecule type" value="Genomic_DNA"/>
</dbReference>
<evidence type="ECO:0008006" key="4">
    <source>
        <dbReference type="Google" id="ProtNLM"/>
    </source>
</evidence>
<dbReference type="Pfam" id="PF05063">
    <property type="entry name" value="MT-A70"/>
    <property type="match status" value="1"/>
</dbReference>
<accession>A0A4U0UJR8</accession>
<dbReference type="PANTHER" id="PTHR12829">
    <property type="entry name" value="N6-ADENOSINE-METHYLTRANSFERASE"/>
    <property type="match status" value="1"/>
</dbReference>
<dbReference type="InterPro" id="IPR007757">
    <property type="entry name" value="MT-A70-like"/>
</dbReference>
<evidence type="ECO:0000256" key="1">
    <source>
        <dbReference type="PROSITE-ProRule" id="PRU00489"/>
    </source>
</evidence>
<reference evidence="2 3" key="1">
    <citation type="submission" date="2017-03" db="EMBL/GenBank/DDBJ databases">
        <title>Genomes of endolithic fungi from Antarctica.</title>
        <authorList>
            <person name="Coleine C."/>
            <person name="Masonjones S."/>
            <person name="Stajich J.E."/>
        </authorList>
    </citation>
    <scope>NUCLEOTIDE SEQUENCE [LARGE SCALE GENOMIC DNA]</scope>
    <source>
        <strain evidence="2 3">CCFEE 5311</strain>
    </source>
</reference>
<dbReference type="Proteomes" id="UP000310066">
    <property type="component" value="Unassembled WGS sequence"/>
</dbReference>
<dbReference type="InterPro" id="IPR029063">
    <property type="entry name" value="SAM-dependent_MTases_sf"/>
</dbReference>
<dbReference type="STRING" id="329885.A0A4U0UJR8"/>
<dbReference type="GO" id="GO:0008168">
    <property type="term" value="F:methyltransferase activity"/>
    <property type="evidence" value="ECO:0007669"/>
    <property type="project" value="InterPro"/>
</dbReference>
<organism evidence="2 3">
    <name type="scientific">Friedmanniomyces endolithicus</name>
    <dbReference type="NCBI Taxonomy" id="329885"/>
    <lineage>
        <taxon>Eukaryota</taxon>
        <taxon>Fungi</taxon>
        <taxon>Dikarya</taxon>
        <taxon>Ascomycota</taxon>
        <taxon>Pezizomycotina</taxon>
        <taxon>Dothideomycetes</taxon>
        <taxon>Dothideomycetidae</taxon>
        <taxon>Mycosphaerellales</taxon>
        <taxon>Teratosphaeriaceae</taxon>
        <taxon>Friedmanniomyces</taxon>
    </lineage>
</organism>
<sequence length="428" mass="47710">MVDSILWQSEASDVTLIDIPRSIAAAQGTVQHPCHELLSSNEPLKVPFRSNEPKSATAKTKLCAGDVEQELQREYANICVEALAQVKAKWSGDWCLPRLSVATGKPAAKRKHDDERPKAHMNATRVSQPLELYKPLLQGPDDDAQSRVLTVTNHGITASATLVANLNERPIVLPVSTDHVAGADRYCVPPGSSFCLGDCHNARDLRAALRAQAEQRDGRKTFDFILLDPPWPNRSVKRTHKTAGSTYNTAANLRDVEDLLLGMDLDMLMADECLIGVWITNKQAIRALILDEGGLFDSWGVQLVEEWIWVKTTVQGKPVMPIDGLWRKPYEVLLLGRNQKSNCSHNTNGSAEVDIRRRVLMGVPDLHSRKPCLKELVEPLLSSNDSYRALEVFARYLVAGWWSWGNECIKFNSGECWEEPEAQEQSTD</sequence>
<dbReference type="PROSITE" id="PS00092">
    <property type="entry name" value="N6_MTASE"/>
    <property type="match status" value="1"/>
</dbReference>
<evidence type="ECO:0000313" key="2">
    <source>
        <dbReference type="EMBL" id="TKA35918.1"/>
    </source>
</evidence>
<dbReference type="AlphaFoldDB" id="A0A4U0UJR8"/>
<name>A0A4U0UJR8_9PEZI</name>
<dbReference type="SUPFAM" id="SSF53335">
    <property type="entry name" value="S-adenosyl-L-methionine-dependent methyltransferases"/>
    <property type="match status" value="1"/>
</dbReference>
<dbReference type="OrthoDB" id="61116at2759"/>
<dbReference type="InterPro" id="IPR002052">
    <property type="entry name" value="DNA_methylase_N6_adenine_CS"/>
</dbReference>
<dbReference type="GO" id="GO:0003676">
    <property type="term" value="F:nucleic acid binding"/>
    <property type="evidence" value="ECO:0007669"/>
    <property type="project" value="InterPro"/>
</dbReference>
<dbReference type="PANTHER" id="PTHR12829:SF4">
    <property type="entry name" value="N(6)-ADENINE-SPECIFIC METHYLTRANSFERASE METTL4"/>
    <property type="match status" value="1"/>
</dbReference>
<dbReference type="GO" id="GO:0005634">
    <property type="term" value="C:nucleus"/>
    <property type="evidence" value="ECO:0007669"/>
    <property type="project" value="TreeGrafter"/>
</dbReference>
<dbReference type="GO" id="GO:0032259">
    <property type="term" value="P:methylation"/>
    <property type="evidence" value="ECO:0007669"/>
    <property type="project" value="InterPro"/>
</dbReference>
<protein>
    <recommendedName>
        <fullName evidence="4">MT-A70-domain-containing protein</fullName>
    </recommendedName>
</protein>
<comment type="caution">
    <text evidence="2">The sequence shown here is derived from an EMBL/GenBank/DDBJ whole genome shotgun (WGS) entry which is preliminary data.</text>
</comment>
<dbReference type="PROSITE" id="PS51143">
    <property type="entry name" value="MT_A70"/>
    <property type="match status" value="1"/>
</dbReference>